<dbReference type="Gramene" id="OGLUM10G07490.1">
    <property type="protein sequence ID" value="OGLUM10G07490.1"/>
    <property type="gene ID" value="OGLUM10G07490"/>
</dbReference>
<dbReference type="EnsemblPlants" id="OGLUM10G07490.1">
    <property type="protein sequence ID" value="OGLUM10G07490.1"/>
    <property type="gene ID" value="OGLUM10G07490"/>
</dbReference>
<evidence type="ECO:0000313" key="2">
    <source>
        <dbReference type="EnsemblPlants" id="OGLUM10G07490.1"/>
    </source>
</evidence>
<name>A0A0E0B9N4_9ORYZ</name>
<proteinExistence type="predicted"/>
<organism evidence="2">
    <name type="scientific">Oryza glumipatula</name>
    <dbReference type="NCBI Taxonomy" id="40148"/>
    <lineage>
        <taxon>Eukaryota</taxon>
        <taxon>Viridiplantae</taxon>
        <taxon>Streptophyta</taxon>
        <taxon>Embryophyta</taxon>
        <taxon>Tracheophyta</taxon>
        <taxon>Spermatophyta</taxon>
        <taxon>Magnoliopsida</taxon>
        <taxon>Liliopsida</taxon>
        <taxon>Poales</taxon>
        <taxon>Poaceae</taxon>
        <taxon>BOP clade</taxon>
        <taxon>Oryzoideae</taxon>
        <taxon>Oryzeae</taxon>
        <taxon>Oryzinae</taxon>
        <taxon>Oryza</taxon>
    </lineage>
</organism>
<reference evidence="2" key="2">
    <citation type="submission" date="2018-05" db="EMBL/GenBank/DDBJ databases">
        <title>OgluRS3 (Oryza glumaepatula Reference Sequence Version 3).</title>
        <authorList>
            <person name="Zhang J."/>
            <person name="Kudrna D."/>
            <person name="Lee S."/>
            <person name="Talag J."/>
            <person name="Welchert J."/>
            <person name="Wing R.A."/>
        </authorList>
    </citation>
    <scope>NUCLEOTIDE SEQUENCE [LARGE SCALE GENOMIC DNA]</scope>
</reference>
<feature type="compositionally biased region" description="Basic and acidic residues" evidence="1">
    <location>
        <begin position="121"/>
        <end position="131"/>
    </location>
</feature>
<dbReference type="Proteomes" id="UP000026961">
    <property type="component" value="Chromosome 10"/>
</dbReference>
<keyword evidence="3" id="KW-1185">Reference proteome</keyword>
<accession>A0A0E0B9N4</accession>
<evidence type="ECO:0000256" key="1">
    <source>
        <dbReference type="SAM" id="MobiDB-lite"/>
    </source>
</evidence>
<dbReference type="HOGENOM" id="CLU_139405_0_0_1"/>
<evidence type="ECO:0000313" key="3">
    <source>
        <dbReference type="Proteomes" id="UP000026961"/>
    </source>
</evidence>
<reference evidence="2" key="1">
    <citation type="submission" date="2015-04" db="UniProtKB">
        <authorList>
            <consortium name="EnsemblPlants"/>
        </authorList>
    </citation>
    <scope>IDENTIFICATION</scope>
</reference>
<dbReference type="AlphaFoldDB" id="A0A0E0B9N4"/>
<feature type="region of interest" description="Disordered" evidence="1">
    <location>
        <begin position="112"/>
        <end position="131"/>
    </location>
</feature>
<sequence length="174" mass="18941">MDTAAQNKLAEYGDTATEKLERGYLTQLCPSCSTFLPSCVGCTSCSTFLPSCVGCREGPQLLHDATFAKRSIGKGERKPARVGGHEGPRLTKEELDPEAEATTTLLVGELWPGPGDSSQAEPRDGCVEEKDGVTEDLSVRQVVLSGAMRAGRGPTRTRRLIRRSLDAEMRREWE</sequence>
<protein>
    <submittedName>
        <fullName evidence="2">Uncharacterized protein</fullName>
    </submittedName>
</protein>